<organism evidence="3 4">
    <name type="scientific">Alkalilimnicola ehrlichii (strain ATCC BAA-1101 / DSM 17681 / MLHE-1)</name>
    <dbReference type="NCBI Taxonomy" id="187272"/>
    <lineage>
        <taxon>Bacteria</taxon>
        <taxon>Pseudomonadati</taxon>
        <taxon>Pseudomonadota</taxon>
        <taxon>Gammaproteobacteria</taxon>
        <taxon>Chromatiales</taxon>
        <taxon>Ectothiorhodospiraceae</taxon>
        <taxon>Alkalilimnicola</taxon>
    </lineage>
</organism>
<dbReference type="EMBL" id="CP000453">
    <property type="protein sequence ID" value="ABI55944.1"/>
    <property type="molecule type" value="Genomic_DNA"/>
</dbReference>
<reference evidence="4" key="1">
    <citation type="submission" date="2006-08" db="EMBL/GenBank/DDBJ databases">
        <title>Complete sequence of Alkalilimnicola ehrilichei MLHE-1.</title>
        <authorList>
            <person name="Copeland A."/>
            <person name="Lucas S."/>
            <person name="Lapidus A."/>
            <person name="Barry K."/>
            <person name="Detter J.C."/>
            <person name="Glavina del Rio T."/>
            <person name="Hammon N."/>
            <person name="Israni S."/>
            <person name="Dalin E."/>
            <person name="Tice H."/>
            <person name="Pitluck S."/>
            <person name="Sims D."/>
            <person name="Brettin T."/>
            <person name="Bruce D."/>
            <person name="Han C."/>
            <person name="Tapia R."/>
            <person name="Gilna P."/>
            <person name="Schmutz J."/>
            <person name="Larimer F."/>
            <person name="Land M."/>
            <person name="Hauser L."/>
            <person name="Kyrpides N."/>
            <person name="Mikhailova N."/>
            <person name="Oremland R.S."/>
            <person name="Hoeft S.E."/>
            <person name="Switzer-Blum J."/>
            <person name="Kulp T."/>
            <person name="King G."/>
            <person name="Tabita R."/>
            <person name="Witte B."/>
            <person name="Santini J.M."/>
            <person name="Basu P."/>
            <person name="Hollibaugh J.T."/>
            <person name="Xie G."/>
            <person name="Stolz J.F."/>
            <person name="Richardson P."/>
        </authorList>
    </citation>
    <scope>NUCLEOTIDE SEQUENCE [LARGE SCALE GENOMIC DNA]</scope>
    <source>
        <strain evidence="4">ATCC BAA-1101 / DSM 17681 / MLHE-1</strain>
    </source>
</reference>
<name>Q0AB43_ALKEH</name>
<accession>Q0AB43</accession>
<dbReference type="eggNOG" id="ENOG5032YUI">
    <property type="taxonomic scope" value="Bacteria"/>
</dbReference>
<comment type="subunit">
    <text evidence="1">Monomer in both c-di-GMP-bound and free forms.</text>
</comment>
<dbReference type="PIRSF" id="PIRSF028141">
    <property type="entry name" value="C-di-GMP_BP_PA4608"/>
    <property type="match status" value="1"/>
</dbReference>
<dbReference type="KEGG" id="aeh:Mlg_0590"/>
<evidence type="ECO:0000259" key="2">
    <source>
        <dbReference type="Pfam" id="PF07238"/>
    </source>
</evidence>
<comment type="function">
    <text evidence="1">Binds the second messenger bis-(3'-5') cyclic dimeric guanosine monophosphate (c-di-GMP). Can bind two c-di-GMP molecules per monomer. May play a role in bacterial second-messenger regulated processes. Binding to c-di-GMP induces a conformational change of the C- and N-termini resulting in the exposure of a highly negative surface on one side of the protein to a possible effector protein.</text>
</comment>
<evidence type="ECO:0000313" key="4">
    <source>
        <dbReference type="Proteomes" id="UP000001962"/>
    </source>
</evidence>
<keyword evidence="1" id="KW-0547">Nucleotide-binding</keyword>
<dbReference type="Gene3D" id="2.40.10.220">
    <property type="entry name" value="predicted glycosyltransferase like domains"/>
    <property type="match status" value="1"/>
</dbReference>
<dbReference type="AlphaFoldDB" id="Q0AB43"/>
<keyword evidence="1" id="KW-0973">c-di-GMP</keyword>
<feature type="domain" description="PilZ" evidence="2">
    <location>
        <begin position="6"/>
        <end position="104"/>
    </location>
</feature>
<gene>
    <name evidence="3" type="ordered locus">Mlg_0590</name>
</gene>
<dbReference type="InterPro" id="IPR009875">
    <property type="entry name" value="PilZ_domain"/>
</dbReference>
<dbReference type="HOGENOM" id="CLU_146776_0_0_6"/>
<dbReference type="InterPro" id="IPR027021">
    <property type="entry name" value="C-di-GMP_BP_PA4608"/>
</dbReference>
<dbReference type="Pfam" id="PF07238">
    <property type="entry name" value="PilZ"/>
    <property type="match status" value="1"/>
</dbReference>
<sequence length="125" mass="13931">MTDPADRRRFTRVRFEAPAELEGPEGSVPVEVEDLSMKGALLAVPPAWGRTADSDARYALTLKLSEQDVVRMEVKPAHLHGSVIGFRCERIDVDSLTLLRQLLEANSGDVELIHRELEQLVAPEE</sequence>
<dbReference type="RefSeq" id="WP_011628339.1">
    <property type="nucleotide sequence ID" value="NC_008340.1"/>
</dbReference>
<dbReference type="SUPFAM" id="SSF141371">
    <property type="entry name" value="PilZ domain-like"/>
    <property type="match status" value="1"/>
</dbReference>
<evidence type="ECO:0000256" key="1">
    <source>
        <dbReference type="PIRNR" id="PIRNR028141"/>
    </source>
</evidence>
<proteinExistence type="predicted"/>
<dbReference type="OrthoDB" id="5298508at2"/>
<protein>
    <recommendedName>
        <fullName evidence="1">Cyclic diguanosine monophosphate-binding protein</fullName>
        <shortName evidence="1">c-di-GMP-binding protein</shortName>
    </recommendedName>
    <alternativeName>
        <fullName evidence="1">Pilz domain-containing protein</fullName>
    </alternativeName>
</protein>
<evidence type="ECO:0000313" key="3">
    <source>
        <dbReference type="EMBL" id="ABI55944.1"/>
    </source>
</evidence>
<keyword evidence="4" id="KW-1185">Reference proteome</keyword>
<dbReference type="GO" id="GO:0035438">
    <property type="term" value="F:cyclic-di-GMP binding"/>
    <property type="evidence" value="ECO:0007669"/>
    <property type="project" value="InterPro"/>
</dbReference>
<dbReference type="Proteomes" id="UP000001962">
    <property type="component" value="Chromosome"/>
</dbReference>